<feature type="transmembrane region" description="Helical" evidence="1">
    <location>
        <begin position="15"/>
        <end position="38"/>
    </location>
</feature>
<evidence type="ECO:0000313" key="2">
    <source>
        <dbReference type="EMBL" id="PWE27405.1"/>
    </source>
</evidence>
<sequence length="156" mass="16718">MTAQSKPRELTGRKVLAITVGAFAVIIGVNLVMAYYAVGTFPGLVVRNSYVASQGFNERLAAQQALGWTTEATLIDGHLAIRITTEDGRPAPVATISAVLGRPTTTREDVTPDLRYDGGAFVADVDADHGNWDLRISAEAGDGTEYAYLVNIVHQR</sequence>
<reference evidence="2 3" key="1">
    <citation type="submission" date="2018-05" db="EMBL/GenBank/DDBJ databases">
        <title>Pararhodobacter marina sp. nov., isolated from deep-sea water of the Indian Ocean.</title>
        <authorList>
            <person name="Lai Q.Sr."/>
            <person name="Liu X."/>
            <person name="Shao Z."/>
        </authorList>
    </citation>
    <scope>NUCLEOTIDE SEQUENCE [LARGE SCALE GENOMIC DNA]</scope>
    <source>
        <strain evidence="2 3">CIC4N-9</strain>
    </source>
</reference>
<comment type="caution">
    <text evidence="2">The sequence shown here is derived from an EMBL/GenBank/DDBJ whole genome shotgun (WGS) entry which is preliminary data.</text>
</comment>
<dbReference type="InterPro" id="IPR018037">
    <property type="entry name" value="FixH_proteobacterial"/>
</dbReference>
<dbReference type="RefSeq" id="WP_109534595.1">
    <property type="nucleotide sequence ID" value="NZ_CAXPUO010000063.1"/>
</dbReference>
<protein>
    <submittedName>
        <fullName evidence="2">Nitrogen fixation protein FixH</fullName>
    </submittedName>
</protein>
<dbReference type="OrthoDB" id="1495896at2"/>
<dbReference type="Proteomes" id="UP000244940">
    <property type="component" value="Unassembled WGS sequence"/>
</dbReference>
<proteinExistence type="predicted"/>
<name>A0A2U2C678_9RHOB</name>
<keyword evidence="1" id="KW-0812">Transmembrane</keyword>
<dbReference type="Pfam" id="PF05751">
    <property type="entry name" value="FixH"/>
    <property type="match status" value="1"/>
</dbReference>
<dbReference type="EMBL" id="QEYD01000011">
    <property type="protein sequence ID" value="PWE27405.1"/>
    <property type="molecule type" value="Genomic_DNA"/>
</dbReference>
<keyword evidence="1" id="KW-0472">Membrane</keyword>
<dbReference type="PIRSF" id="PIRSF011386">
    <property type="entry name" value="FixH"/>
    <property type="match status" value="1"/>
</dbReference>
<accession>A0A2U2C678</accession>
<dbReference type="AlphaFoldDB" id="A0A2U2C678"/>
<gene>
    <name evidence="2" type="ORF">C4N9_17260</name>
</gene>
<evidence type="ECO:0000256" key="1">
    <source>
        <dbReference type="SAM" id="Phobius"/>
    </source>
</evidence>
<dbReference type="GeneID" id="94366643"/>
<evidence type="ECO:0000313" key="3">
    <source>
        <dbReference type="Proteomes" id="UP000244940"/>
    </source>
</evidence>
<keyword evidence="3" id="KW-1185">Reference proteome</keyword>
<keyword evidence="1" id="KW-1133">Transmembrane helix</keyword>
<dbReference type="InterPro" id="IPR008620">
    <property type="entry name" value="FixH"/>
</dbReference>
<organism evidence="2 3">
    <name type="scientific">Pararhodobacter marinus</name>
    <dbReference type="NCBI Taxonomy" id="2184063"/>
    <lineage>
        <taxon>Bacteria</taxon>
        <taxon>Pseudomonadati</taxon>
        <taxon>Pseudomonadota</taxon>
        <taxon>Alphaproteobacteria</taxon>
        <taxon>Rhodobacterales</taxon>
        <taxon>Paracoccaceae</taxon>
        <taxon>Pararhodobacter</taxon>
    </lineage>
</organism>